<dbReference type="Proteomes" id="UP000307602">
    <property type="component" value="Unassembled WGS sequence"/>
</dbReference>
<accession>A0A4S1E078</accession>
<proteinExistence type="predicted"/>
<keyword evidence="1" id="KW-0472">Membrane</keyword>
<dbReference type="InterPro" id="IPR001296">
    <property type="entry name" value="Glyco_trans_1"/>
</dbReference>
<dbReference type="InterPro" id="IPR028098">
    <property type="entry name" value="Glyco_trans_4-like_N"/>
</dbReference>
<feature type="transmembrane region" description="Helical" evidence="1">
    <location>
        <begin position="115"/>
        <end position="132"/>
    </location>
</feature>
<dbReference type="Pfam" id="PF00534">
    <property type="entry name" value="Glycos_transf_1"/>
    <property type="match status" value="1"/>
</dbReference>
<dbReference type="AlphaFoldDB" id="A0A4S1E078"/>
<dbReference type="CDD" id="cd03794">
    <property type="entry name" value="GT4_WbuB-like"/>
    <property type="match status" value="1"/>
</dbReference>
<feature type="domain" description="Glycosyltransferase subfamily 4-like N-terminal" evidence="3">
    <location>
        <begin position="24"/>
        <end position="191"/>
    </location>
</feature>
<keyword evidence="4" id="KW-0808">Transferase</keyword>
<evidence type="ECO:0000313" key="4">
    <source>
        <dbReference type="EMBL" id="TGV03839.1"/>
    </source>
</evidence>
<evidence type="ECO:0000256" key="1">
    <source>
        <dbReference type="SAM" id="Phobius"/>
    </source>
</evidence>
<name>A0A4S1E078_9FLAO</name>
<evidence type="ECO:0000259" key="3">
    <source>
        <dbReference type="Pfam" id="PF13579"/>
    </source>
</evidence>
<dbReference type="Gene3D" id="3.40.50.2000">
    <property type="entry name" value="Glycogen Phosphorylase B"/>
    <property type="match status" value="2"/>
</dbReference>
<dbReference type="NCBIfam" id="NF007640">
    <property type="entry name" value="PRK10307.1"/>
    <property type="match status" value="1"/>
</dbReference>
<feature type="domain" description="Glycosyl transferase family 1" evidence="2">
    <location>
        <begin position="225"/>
        <end position="385"/>
    </location>
</feature>
<gene>
    <name evidence="4" type="primary">wcaI</name>
    <name evidence="4" type="ORF">EM932_05350</name>
</gene>
<reference evidence="4 5" key="1">
    <citation type="submission" date="2019-04" db="EMBL/GenBank/DDBJ databases">
        <authorList>
            <person name="Liu A."/>
        </authorList>
    </citation>
    <scope>NUCLEOTIDE SEQUENCE [LARGE SCALE GENOMIC DNA]</scope>
    <source>
        <strain evidence="4 5">RZ03</strain>
    </source>
</reference>
<evidence type="ECO:0000259" key="2">
    <source>
        <dbReference type="Pfam" id="PF00534"/>
    </source>
</evidence>
<dbReference type="EMBL" id="SRSO01000005">
    <property type="protein sequence ID" value="TGV03839.1"/>
    <property type="molecule type" value="Genomic_DNA"/>
</dbReference>
<feature type="transmembrane region" description="Helical" evidence="1">
    <location>
        <begin position="89"/>
        <end position="109"/>
    </location>
</feature>
<dbReference type="GO" id="GO:0016757">
    <property type="term" value="F:glycosyltransferase activity"/>
    <property type="evidence" value="ECO:0007669"/>
    <property type="project" value="InterPro"/>
</dbReference>
<keyword evidence="1" id="KW-0812">Transmembrane</keyword>
<comment type="caution">
    <text evidence="4">The sequence shown here is derived from an EMBL/GenBank/DDBJ whole genome shotgun (WGS) entry which is preliminary data.</text>
</comment>
<dbReference type="Pfam" id="PF13579">
    <property type="entry name" value="Glyco_trans_4_4"/>
    <property type="match status" value="1"/>
</dbReference>
<dbReference type="PANTHER" id="PTHR12526:SF609">
    <property type="entry name" value="LIPOPOLYSACCHARIDE BIOSYNTHESIS PROTEIN"/>
    <property type="match status" value="1"/>
</dbReference>
<sequence length="405" mass="46611">MKIETRKKKIVIIGINYHPEDSAIGLYTTQKAEYLASKGFEVSVITGFPYYPQWEIRQDYKTKGYLIKEVINGVKVYRSRQYVPKNPTFIKRIIHLMSFTFGNFINLFKVKSPDIVISIIPFTTSALLGWFLKAKYKSKLWVHIQDFEFDAAIDSGLLNGNKKFVIKLLLHIEKFVLKKADVVSTISYGMINKLKEKTKTKTYYLTNWIDIEKFTNNEIEKHRYLKSEAFKILYSGNIGAKQDWIFFLKVLKGLEKLTDIEVVVVGEGAEKENVLQEIKDYKFVKHFNLVPYNELPSLLSSADLHILFQKSDVIDTVMPSKILGMMASARPSIVTGNIMSEVAKVFDDSNGGFYFDGKSINQIIKQIMLLKEDKALCYKLGLNAKAYVEEKFSKDKVLNKFISKL</sequence>
<dbReference type="OrthoDB" id="9811902at2"/>
<dbReference type="PANTHER" id="PTHR12526">
    <property type="entry name" value="GLYCOSYLTRANSFERASE"/>
    <property type="match status" value="1"/>
</dbReference>
<protein>
    <submittedName>
        <fullName evidence="4">Colanic acid biosynthesis glycosyltransferase WcaI</fullName>
    </submittedName>
</protein>
<keyword evidence="1" id="KW-1133">Transmembrane helix</keyword>
<dbReference type="SUPFAM" id="SSF53756">
    <property type="entry name" value="UDP-Glycosyltransferase/glycogen phosphorylase"/>
    <property type="match status" value="1"/>
</dbReference>
<dbReference type="RefSeq" id="WP_135876144.1">
    <property type="nucleotide sequence ID" value="NZ_SRSO01000005.1"/>
</dbReference>
<organism evidence="4 5">
    <name type="scientific">Flavivirga rizhaonensis</name>
    <dbReference type="NCBI Taxonomy" id="2559571"/>
    <lineage>
        <taxon>Bacteria</taxon>
        <taxon>Pseudomonadati</taxon>
        <taxon>Bacteroidota</taxon>
        <taxon>Flavobacteriia</taxon>
        <taxon>Flavobacteriales</taxon>
        <taxon>Flavobacteriaceae</taxon>
        <taxon>Flavivirga</taxon>
    </lineage>
</organism>
<evidence type="ECO:0000313" key="5">
    <source>
        <dbReference type="Proteomes" id="UP000307602"/>
    </source>
</evidence>
<keyword evidence="5" id="KW-1185">Reference proteome</keyword>